<accession>A0A517P390</accession>
<dbReference type="InterPro" id="IPR002048">
    <property type="entry name" value="EF_hand_dom"/>
</dbReference>
<feature type="domain" description="EF-hand" evidence="2">
    <location>
        <begin position="319"/>
        <end position="352"/>
    </location>
</feature>
<feature type="region of interest" description="Disordered" evidence="1">
    <location>
        <begin position="263"/>
        <end position="352"/>
    </location>
</feature>
<dbReference type="SUPFAM" id="SSF47473">
    <property type="entry name" value="EF-hand"/>
    <property type="match status" value="1"/>
</dbReference>
<feature type="compositionally biased region" description="Basic and acidic residues" evidence="1">
    <location>
        <begin position="302"/>
        <end position="312"/>
    </location>
</feature>
<dbReference type="CDD" id="cd00051">
    <property type="entry name" value="EFh"/>
    <property type="match status" value="1"/>
</dbReference>
<dbReference type="InterPro" id="IPR018247">
    <property type="entry name" value="EF_Hand_1_Ca_BS"/>
</dbReference>
<dbReference type="Gene3D" id="1.10.238.10">
    <property type="entry name" value="EF-hand"/>
    <property type="match status" value="1"/>
</dbReference>
<dbReference type="Gene3D" id="3.40.30.10">
    <property type="entry name" value="Glutaredoxin"/>
    <property type="match status" value="1"/>
</dbReference>
<evidence type="ECO:0000313" key="3">
    <source>
        <dbReference type="EMBL" id="QDT13844.1"/>
    </source>
</evidence>
<dbReference type="GO" id="GO:0005509">
    <property type="term" value="F:calcium ion binding"/>
    <property type="evidence" value="ECO:0007669"/>
    <property type="project" value="InterPro"/>
</dbReference>
<dbReference type="PROSITE" id="PS50222">
    <property type="entry name" value="EF_HAND_2"/>
    <property type="match status" value="1"/>
</dbReference>
<proteinExistence type="predicted"/>
<dbReference type="EMBL" id="CP036526">
    <property type="protein sequence ID" value="QDT13844.1"/>
    <property type="molecule type" value="Genomic_DNA"/>
</dbReference>
<dbReference type="InterPro" id="IPR011992">
    <property type="entry name" value="EF-hand-dom_pair"/>
</dbReference>
<organism evidence="3 4">
    <name type="scientific">Stieleria marina</name>
    <dbReference type="NCBI Taxonomy" id="1930275"/>
    <lineage>
        <taxon>Bacteria</taxon>
        <taxon>Pseudomonadati</taxon>
        <taxon>Planctomycetota</taxon>
        <taxon>Planctomycetia</taxon>
        <taxon>Pirellulales</taxon>
        <taxon>Pirellulaceae</taxon>
        <taxon>Stieleria</taxon>
    </lineage>
</organism>
<keyword evidence="4" id="KW-1185">Reference proteome</keyword>
<dbReference type="RefSeq" id="WP_145421723.1">
    <property type="nucleotide sequence ID" value="NZ_CP036526.1"/>
</dbReference>
<feature type="compositionally biased region" description="Polar residues" evidence="1">
    <location>
        <begin position="335"/>
        <end position="352"/>
    </location>
</feature>
<protein>
    <submittedName>
        <fullName evidence="3">EF hand</fullName>
    </submittedName>
</protein>
<dbReference type="Proteomes" id="UP000319817">
    <property type="component" value="Chromosome"/>
</dbReference>
<dbReference type="Pfam" id="PF13202">
    <property type="entry name" value="EF-hand_5"/>
    <property type="match status" value="2"/>
</dbReference>
<dbReference type="PROSITE" id="PS00018">
    <property type="entry name" value="EF_HAND_1"/>
    <property type="match status" value="1"/>
</dbReference>
<reference evidence="3 4" key="1">
    <citation type="submission" date="2019-02" db="EMBL/GenBank/DDBJ databases">
        <title>Deep-cultivation of Planctomycetes and their phenomic and genomic characterization uncovers novel biology.</title>
        <authorList>
            <person name="Wiegand S."/>
            <person name="Jogler M."/>
            <person name="Boedeker C."/>
            <person name="Pinto D."/>
            <person name="Vollmers J."/>
            <person name="Rivas-Marin E."/>
            <person name="Kohn T."/>
            <person name="Peeters S.H."/>
            <person name="Heuer A."/>
            <person name="Rast P."/>
            <person name="Oberbeckmann S."/>
            <person name="Bunk B."/>
            <person name="Jeske O."/>
            <person name="Meyerdierks A."/>
            <person name="Storesund J.E."/>
            <person name="Kallscheuer N."/>
            <person name="Luecker S."/>
            <person name="Lage O.M."/>
            <person name="Pohl T."/>
            <person name="Merkel B.J."/>
            <person name="Hornburger P."/>
            <person name="Mueller R.-W."/>
            <person name="Bruemmer F."/>
            <person name="Labrenz M."/>
            <person name="Spormann A.M."/>
            <person name="Op den Camp H."/>
            <person name="Overmann J."/>
            <person name="Amann R."/>
            <person name="Jetten M.S.M."/>
            <person name="Mascher T."/>
            <person name="Medema M.H."/>
            <person name="Devos D.P."/>
            <person name="Kaster A.-K."/>
            <person name="Ovreas L."/>
            <person name="Rohde M."/>
            <person name="Galperin M.Y."/>
            <person name="Jogler C."/>
        </authorList>
    </citation>
    <scope>NUCLEOTIDE SEQUENCE [LARGE SCALE GENOMIC DNA]</scope>
    <source>
        <strain evidence="3 4">K23_9</strain>
    </source>
</reference>
<evidence type="ECO:0000256" key="1">
    <source>
        <dbReference type="SAM" id="MobiDB-lite"/>
    </source>
</evidence>
<name>A0A517P390_9BACT</name>
<gene>
    <name evidence="3" type="ORF">K239x_58640</name>
</gene>
<evidence type="ECO:0000259" key="2">
    <source>
        <dbReference type="PROSITE" id="PS50222"/>
    </source>
</evidence>
<dbReference type="OrthoDB" id="278651at2"/>
<evidence type="ECO:0000313" key="4">
    <source>
        <dbReference type="Proteomes" id="UP000319817"/>
    </source>
</evidence>
<sequence>METVFQDFSTKGVKFFYVYKALAHPENNGYVAPFNLEERLMHISEAKRTLGTKIPWVCDSMENDLKHALGDRPNSEFVIDQNGKVIIARSWSNPTQLRSDLEDLVGKVAQPTRVADLEMKKLAPITKPASGVVKRLTLPSQMQPLKMETITTPGVPHYAKLRVESSGQQLYLGFFLDPLYKVHWNNKAAPLEYSIEVPDGLTISPSSGKASPVKVDSDSDPREFLLDVSGNTQGVLKITVKYFACDDAETFCKPVTQTYIVTAERDQDGGSRRSGGAGRSRGGRSRAGARRGSPEGTSRSSEMFDQRDRNGDGELSANEVPPPMRQMLPRADKNGNGSLDRSEFTQMMSRRR</sequence>
<dbReference type="AlphaFoldDB" id="A0A517P390"/>